<accession>A0A0A9D0R9</accession>
<organism evidence="2">
    <name type="scientific">Arundo donax</name>
    <name type="common">Giant reed</name>
    <name type="synonym">Donax arundinaceus</name>
    <dbReference type="NCBI Taxonomy" id="35708"/>
    <lineage>
        <taxon>Eukaryota</taxon>
        <taxon>Viridiplantae</taxon>
        <taxon>Streptophyta</taxon>
        <taxon>Embryophyta</taxon>
        <taxon>Tracheophyta</taxon>
        <taxon>Spermatophyta</taxon>
        <taxon>Magnoliopsida</taxon>
        <taxon>Liliopsida</taxon>
        <taxon>Poales</taxon>
        <taxon>Poaceae</taxon>
        <taxon>PACMAD clade</taxon>
        <taxon>Arundinoideae</taxon>
        <taxon>Arundineae</taxon>
        <taxon>Arundo</taxon>
    </lineage>
</organism>
<dbReference type="EMBL" id="GBRH01215736">
    <property type="protein sequence ID" value="JAD82159.1"/>
    <property type="molecule type" value="Transcribed_RNA"/>
</dbReference>
<sequence>MNSSAQINGVELSFLHSISLSISPTLPSTKQREGRWLKSVFLCNGTGAPSNGGEGVYIDKPPKSDRYV</sequence>
<proteinExistence type="predicted"/>
<reference evidence="2" key="1">
    <citation type="submission" date="2014-09" db="EMBL/GenBank/DDBJ databases">
        <authorList>
            <person name="Magalhaes I.L.F."/>
            <person name="Oliveira U."/>
            <person name="Santos F.R."/>
            <person name="Vidigal T.H.D.A."/>
            <person name="Brescovit A.D."/>
            <person name="Santos A.J."/>
        </authorList>
    </citation>
    <scope>NUCLEOTIDE SEQUENCE</scope>
    <source>
        <tissue evidence="2">Shoot tissue taken approximately 20 cm above the soil surface</tissue>
    </source>
</reference>
<evidence type="ECO:0000313" key="2">
    <source>
        <dbReference type="EMBL" id="JAD82159.1"/>
    </source>
</evidence>
<feature type="region of interest" description="Disordered" evidence="1">
    <location>
        <begin position="49"/>
        <end position="68"/>
    </location>
</feature>
<dbReference type="AlphaFoldDB" id="A0A0A9D0R9"/>
<protein>
    <submittedName>
        <fullName evidence="2">Uncharacterized protein</fullName>
    </submittedName>
</protein>
<name>A0A0A9D0R9_ARUDO</name>
<evidence type="ECO:0000256" key="1">
    <source>
        <dbReference type="SAM" id="MobiDB-lite"/>
    </source>
</evidence>
<reference evidence="2" key="2">
    <citation type="journal article" date="2015" name="Data Brief">
        <title>Shoot transcriptome of the giant reed, Arundo donax.</title>
        <authorList>
            <person name="Barrero R.A."/>
            <person name="Guerrero F.D."/>
            <person name="Moolhuijzen P."/>
            <person name="Goolsby J.A."/>
            <person name="Tidwell J."/>
            <person name="Bellgard S.E."/>
            <person name="Bellgard M.I."/>
        </authorList>
    </citation>
    <scope>NUCLEOTIDE SEQUENCE</scope>
    <source>
        <tissue evidence="2">Shoot tissue taken approximately 20 cm above the soil surface</tissue>
    </source>
</reference>